<evidence type="ECO:0000313" key="2">
    <source>
        <dbReference type="EMBL" id="KAF4634870.1"/>
    </source>
</evidence>
<dbReference type="Gene3D" id="3.40.50.150">
    <property type="entry name" value="Vaccinia Virus protein VP39"/>
    <property type="match status" value="1"/>
</dbReference>
<dbReference type="GO" id="GO:0008168">
    <property type="term" value="F:methyltransferase activity"/>
    <property type="evidence" value="ECO:0007669"/>
    <property type="project" value="InterPro"/>
</dbReference>
<feature type="domain" description="Ribosomal RNA methyltransferase FtsJ" evidence="1">
    <location>
        <begin position="28"/>
        <end position="106"/>
    </location>
</feature>
<dbReference type="Proteomes" id="UP000566819">
    <property type="component" value="Unassembled WGS sequence"/>
</dbReference>
<comment type="caution">
    <text evidence="2">The sequence shown here is derived from an EMBL/GenBank/DDBJ whole genome shotgun (WGS) entry which is preliminary data.</text>
</comment>
<dbReference type="EMBL" id="JAAMPI010000154">
    <property type="protein sequence ID" value="KAF4634870.1"/>
    <property type="molecule type" value="Genomic_DNA"/>
</dbReference>
<dbReference type="InterPro" id="IPR002877">
    <property type="entry name" value="RNA_MeTrfase_FtsJ_dom"/>
</dbReference>
<accession>A0A8H4RTQ3</accession>
<organism evidence="2 3">
    <name type="scientific">Cudoniella acicularis</name>
    <dbReference type="NCBI Taxonomy" id="354080"/>
    <lineage>
        <taxon>Eukaryota</taxon>
        <taxon>Fungi</taxon>
        <taxon>Dikarya</taxon>
        <taxon>Ascomycota</taxon>
        <taxon>Pezizomycotina</taxon>
        <taxon>Leotiomycetes</taxon>
        <taxon>Helotiales</taxon>
        <taxon>Tricladiaceae</taxon>
        <taxon>Cudoniella</taxon>
    </lineage>
</organism>
<dbReference type="AlphaFoldDB" id="A0A8H4RTQ3"/>
<dbReference type="GO" id="GO:0032259">
    <property type="term" value="P:methylation"/>
    <property type="evidence" value="ECO:0007669"/>
    <property type="project" value="InterPro"/>
</dbReference>
<dbReference type="SUPFAM" id="SSF53335">
    <property type="entry name" value="S-adenosyl-L-methionine-dependent methyltransferases"/>
    <property type="match status" value="1"/>
</dbReference>
<name>A0A8H4RTQ3_9HELO</name>
<evidence type="ECO:0000313" key="3">
    <source>
        <dbReference type="Proteomes" id="UP000566819"/>
    </source>
</evidence>
<sequence length="242" mass="27017">MTFDLDIRASTGFSNASHYDTHRPSYPSAAVDKLLKNLGVFGVKDARIVDLASGTGKFTELLVGREEEFEVVAVEPQPQMRGELVKKDLKGVKVVDGDAANMPLEDGWGDSLVAAQVSDLFLGLPFIGKSQGRHGKWREVFEKQQDTTPFQTLKDTFTGNLPRFSLPLGEEDLEWTVFLSDEAIWDRYSTLSQIANLKGKDGRFEEIRKEVFEALKGEDTERNDAGEVAIHGRTHLAWTSRI</sequence>
<protein>
    <recommendedName>
        <fullName evidence="1">Ribosomal RNA methyltransferase FtsJ domain-containing protein</fullName>
    </recommendedName>
</protein>
<gene>
    <name evidence="2" type="ORF">G7Y89_g3230</name>
</gene>
<reference evidence="2 3" key="1">
    <citation type="submission" date="2020-03" db="EMBL/GenBank/DDBJ databases">
        <title>Draft Genome Sequence of Cudoniella acicularis.</title>
        <authorList>
            <person name="Buettner E."/>
            <person name="Kellner H."/>
        </authorList>
    </citation>
    <scope>NUCLEOTIDE SEQUENCE [LARGE SCALE GENOMIC DNA]</scope>
    <source>
        <strain evidence="2 3">DSM 108380</strain>
    </source>
</reference>
<evidence type="ECO:0000259" key="1">
    <source>
        <dbReference type="Pfam" id="PF01728"/>
    </source>
</evidence>
<dbReference type="OrthoDB" id="10027013at2759"/>
<dbReference type="Pfam" id="PF01728">
    <property type="entry name" value="FtsJ"/>
    <property type="match status" value="1"/>
</dbReference>
<proteinExistence type="predicted"/>
<dbReference type="InterPro" id="IPR029063">
    <property type="entry name" value="SAM-dependent_MTases_sf"/>
</dbReference>
<keyword evidence="3" id="KW-1185">Reference proteome</keyword>